<dbReference type="EMBL" id="CABWLR010000001">
    <property type="protein sequence ID" value="VXB18864.1"/>
    <property type="molecule type" value="Genomic_DNA"/>
</dbReference>
<protein>
    <submittedName>
        <fullName evidence="1">Uncharacterized protein</fullName>
    </submittedName>
</protein>
<dbReference type="AlphaFoldDB" id="A0A653NN76"/>
<proteinExistence type="predicted"/>
<evidence type="ECO:0000313" key="1">
    <source>
        <dbReference type="EMBL" id="VXB18864.1"/>
    </source>
</evidence>
<name>A0A653NN76_9FLAO</name>
<accession>A0A653NN76</accession>
<keyword evidence="2" id="KW-1185">Reference proteome</keyword>
<sequence length="51" mass="6183">MNYSTYHHFPKVLFKTILFDQIKRLTFKASLILQAVLFEIFKIIFNYKIIS</sequence>
<evidence type="ECO:0000313" key="2">
    <source>
        <dbReference type="Proteomes" id="UP000430202"/>
    </source>
</evidence>
<dbReference type="Proteomes" id="UP000430202">
    <property type="component" value="Unassembled WGS sequence"/>
</dbReference>
<organism evidence="1 2">
    <name type="scientific">Maribacter litoralis</name>
    <dbReference type="NCBI Taxonomy" id="2059726"/>
    <lineage>
        <taxon>Bacteria</taxon>
        <taxon>Pseudomonadati</taxon>
        <taxon>Bacteroidota</taxon>
        <taxon>Flavobacteriia</taxon>
        <taxon>Flavobacteriales</taxon>
        <taxon>Flavobacteriaceae</taxon>
        <taxon>Maribacter</taxon>
    </lineage>
</organism>
<gene>
    <name evidence="1" type="ORF">MARI151_10747</name>
</gene>
<reference evidence="1 2" key="1">
    <citation type="submission" date="2019-10" db="EMBL/GenBank/DDBJ databases">
        <authorList>
            <person name="Karimi E."/>
        </authorList>
    </citation>
    <scope>NUCLEOTIDE SEQUENCE [LARGE SCALE GENOMIC DNA]</scope>
    <source>
        <strain evidence="1">Maribacter sp. 151</strain>
    </source>
</reference>